<dbReference type="PANTHER" id="PTHR30244">
    <property type="entry name" value="TRANSAMINASE"/>
    <property type="match status" value="1"/>
</dbReference>
<protein>
    <submittedName>
        <fullName evidence="7">dTDP-4-amino-4,6-dideoxygalactose transaminase</fullName>
    </submittedName>
</protein>
<dbReference type="EMBL" id="CAADFO010000002">
    <property type="protein sequence ID" value="VFK22590.1"/>
    <property type="molecule type" value="Genomic_DNA"/>
</dbReference>
<evidence type="ECO:0000256" key="3">
    <source>
        <dbReference type="PIRSR" id="PIRSR000390-1"/>
    </source>
</evidence>
<evidence type="ECO:0000256" key="2">
    <source>
        <dbReference type="ARBA" id="ARBA00037999"/>
    </source>
</evidence>
<dbReference type="PANTHER" id="PTHR30244:SF34">
    <property type="entry name" value="DTDP-4-AMINO-4,6-DIDEOXYGALACTOSE TRANSAMINASE"/>
    <property type="match status" value="1"/>
</dbReference>
<accession>A0A450XHW9</accession>
<dbReference type="InterPro" id="IPR015424">
    <property type="entry name" value="PyrdxlP-dep_Trfase"/>
</dbReference>
<evidence type="ECO:0000313" key="8">
    <source>
        <dbReference type="EMBL" id="VFK74150.1"/>
    </source>
</evidence>
<dbReference type="InterPro" id="IPR000653">
    <property type="entry name" value="DegT/StrS_aminotransferase"/>
</dbReference>
<dbReference type="Gene3D" id="3.40.640.10">
    <property type="entry name" value="Type I PLP-dependent aspartate aminotransferase-like (Major domain)"/>
    <property type="match status" value="1"/>
</dbReference>
<evidence type="ECO:0000256" key="5">
    <source>
        <dbReference type="RuleBase" id="RU004508"/>
    </source>
</evidence>
<dbReference type="SUPFAM" id="SSF53383">
    <property type="entry name" value="PLP-dependent transferases"/>
    <property type="match status" value="1"/>
</dbReference>
<dbReference type="PIRSF" id="PIRSF000390">
    <property type="entry name" value="PLP_StrS"/>
    <property type="match status" value="1"/>
</dbReference>
<evidence type="ECO:0000256" key="1">
    <source>
        <dbReference type="ARBA" id="ARBA00022898"/>
    </source>
</evidence>
<comment type="similarity">
    <text evidence="2 5">Belongs to the DegT/DnrJ/EryC1 family.</text>
</comment>
<dbReference type="GO" id="GO:0008483">
    <property type="term" value="F:transaminase activity"/>
    <property type="evidence" value="ECO:0007669"/>
    <property type="project" value="TreeGrafter"/>
</dbReference>
<proteinExistence type="inferred from homology"/>
<feature type="modified residue" description="N6-(pyridoxal phosphate)lysine" evidence="4">
    <location>
        <position position="185"/>
    </location>
</feature>
<dbReference type="InterPro" id="IPR015421">
    <property type="entry name" value="PyrdxlP-dep_Trfase_major"/>
</dbReference>
<evidence type="ECO:0000313" key="6">
    <source>
        <dbReference type="EMBL" id="VFK22590.1"/>
    </source>
</evidence>
<dbReference type="GO" id="GO:0030170">
    <property type="term" value="F:pyridoxal phosphate binding"/>
    <property type="evidence" value="ECO:0007669"/>
    <property type="project" value="TreeGrafter"/>
</dbReference>
<reference evidence="7" key="1">
    <citation type="submission" date="2019-02" db="EMBL/GenBank/DDBJ databases">
        <authorList>
            <person name="Gruber-Vodicka R. H."/>
            <person name="Seah K. B. B."/>
        </authorList>
    </citation>
    <scope>NUCLEOTIDE SEQUENCE</scope>
    <source>
        <strain evidence="6">BECK_BZ197</strain>
        <strain evidence="8">BECK_BZ198</strain>
        <strain evidence="7">BECK_BZ199</strain>
    </source>
</reference>
<dbReference type="CDD" id="cd00616">
    <property type="entry name" value="AHBA_syn"/>
    <property type="match status" value="1"/>
</dbReference>
<feature type="active site" description="Proton acceptor" evidence="3">
    <location>
        <position position="185"/>
    </location>
</feature>
<name>A0A450XHW9_9GAMM</name>
<dbReference type="AlphaFoldDB" id="A0A450XHW9"/>
<dbReference type="Gene3D" id="3.90.1150.10">
    <property type="entry name" value="Aspartate Aminotransferase, domain 1"/>
    <property type="match status" value="1"/>
</dbReference>
<evidence type="ECO:0000313" key="7">
    <source>
        <dbReference type="EMBL" id="VFK28907.1"/>
    </source>
</evidence>
<dbReference type="Pfam" id="PF01041">
    <property type="entry name" value="DegT_DnrJ_EryC1"/>
    <property type="match status" value="1"/>
</dbReference>
<sequence>MITLTIPDVREQDIGLAVDVLRSGQLVQGEYVCRLEEALATYIGARHVVAVSSGTAALHLALEALGIGAGDAVVVPAFSFVATANAVRLAGAEPVFADVSPTDYNLDVDLLERTIRGYGGAGRLKAIMPVHEFGCPADMTGISEIAKRYDLAVVEDAACGLGARHAGRHVGVFGACGCFSFHPRKSITTGEGGAIATEDGALAERLRLLRSHGVVRDEEGRIDCVAVGYNYRMTDFQAALFLHQLERFPGNLSARRVLVEAYYDGLAKHDRLGFPERTEGHAWQSLMLLRKEGDLPALIRAARESGIQLGQGAQCIPTTSAYGLAEGFPVADRCEHQGFVVPLYAGLSPEDAKRVMAWLREWL</sequence>
<dbReference type="EMBL" id="CAADGH010000001">
    <property type="protein sequence ID" value="VFK74150.1"/>
    <property type="molecule type" value="Genomic_DNA"/>
</dbReference>
<organism evidence="7">
    <name type="scientific">Candidatus Kentrum sp. MB</name>
    <dbReference type="NCBI Taxonomy" id="2138164"/>
    <lineage>
        <taxon>Bacteria</taxon>
        <taxon>Pseudomonadati</taxon>
        <taxon>Pseudomonadota</taxon>
        <taxon>Gammaproteobacteria</taxon>
        <taxon>Candidatus Kentrum</taxon>
    </lineage>
</organism>
<keyword evidence="1 4" id="KW-0663">Pyridoxal phosphate</keyword>
<gene>
    <name evidence="6" type="ORF">BECKMB1821G_GA0114241_100277</name>
    <name evidence="8" type="ORF">BECKMB1821H_GA0114242_100181</name>
    <name evidence="7" type="ORF">BECKMB1821I_GA0114274_100783</name>
</gene>
<evidence type="ECO:0000256" key="4">
    <source>
        <dbReference type="PIRSR" id="PIRSR000390-2"/>
    </source>
</evidence>
<dbReference type="GO" id="GO:0000271">
    <property type="term" value="P:polysaccharide biosynthetic process"/>
    <property type="evidence" value="ECO:0007669"/>
    <property type="project" value="TreeGrafter"/>
</dbReference>
<dbReference type="EMBL" id="CAADFQ010000007">
    <property type="protein sequence ID" value="VFK28907.1"/>
    <property type="molecule type" value="Genomic_DNA"/>
</dbReference>
<dbReference type="InterPro" id="IPR015422">
    <property type="entry name" value="PyrdxlP-dep_Trfase_small"/>
</dbReference>